<keyword evidence="5" id="KW-0238">DNA-binding</keyword>
<evidence type="ECO:0000256" key="3">
    <source>
        <dbReference type="ARBA" id="ARBA00022771"/>
    </source>
</evidence>
<dbReference type="InterPro" id="IPR013087">
    <property type="entry name" value="Znf_C2H2_type"/>
</dbReference>
<keyword evidence="8" id="KW-1185">Reference proteome</keyword>
<name>A0A1S4HDT3_ANOGA</name>
<evidence type="ECO:0000256" key="2">
    <source>
        <dbReference type="ARBA" id="ARBA00022737"/>
    </source>
</evidence>
<evidence type="ECO:0000256" key="5">
    <source>
        <dbReference type="ARBA" id="ARBA00023125"/>
    </source>
</evidence>
<dbReference type="InterPro" id="IPR006612">
    <property type="entry name" value="THAP_Znf"/>
</dbReference>
<keyword evidence="2" id="KW-0677">Repeat</keyword>
<reference evidence="7 8" key="2">
    <citation type="journal article" date="2004" name="Trends Parasitol.">
        <title>The Anopheles gambiae genome: an update.</title>
        <authorList>
            <person name="Mongin E."/>
            <person name="Louis C."/>
            <person name="Holt R.A."/>
            <person name="Birney E."/>
            <person name="Collins F.H."/>
        </authorList>
    </citation>
    <scope>NUCLEOTIDE SEQUENCE [LARGE SCALE GENOMIC DNA]</scope>
    <source>
        <strain evidence="7 8">PEST</strain>
    </source>
</reference>
<evidence type="ECO:0000313" key="7">
    <source>
        <dbReference type="EnsemblMetazoa" id="AGAP028608-PA"/>
    </source>
</evidence>
<dbReference type="VEuPathDB" id="VectorBase:AGAP028608"/>
<dbReference type="OMA" id="KHKRKMH"/>
<dbReference type="Pfam" id="PF00096">
    <property type="entry name" value="zf-C2H2"/>
    <property type="match status" value="5"/>
</dbReference>
<dbReference type="GO" id="GO:1990837">
    <property type="term" value="F:sequence-specific double-stranded DNA binding"/>
    <property type="evidence" value="ECO:0007669"/>
    <property type="project" value="UniProtKB-ARBA"/>
</dbReference>
<dbReference type="FunFam" id="3.30.160.60:FF:000303">
    <property type="entry name" value="Zinc finger protein 41"/>
    <property type="match status" value="1"/>
</dbReference>
<dbReference type="GO" id="GO:0008270">
    <property type="term" value="F:zinc ion binding"/>
    <property type="evidence" value="ECO:0007669"/>
    <property type="project" value="UniProtKB-KW"/>
</dbReference>
<feature type="compositionally biased region" description="Basic and acidic residues" evidence="6">
    <location>
        <begin position="317"/>
        <end position="326"/>
    </location>
</feature>
<feature type="compositionally biased region" description="Acidic residues" evidence="6">
    <location>
        <begin position="327"/>
        <end position="339"/>
    </location>
</feature>
<keyword evidence="4" id="KW-0862">Zinc</keyword>
<dbReference type="SUPFAM" id="SSF57716">
    <property type="entry name" value="Glucocorticoid receptor-like (DNA-binding domain)"/>
    <property type="match status" value="1"/>
</dbReference>
<dbReference type="AlphaFoldDB" id="A0A1S4HDT3"/>
<keyword evidence="3" id="KW-0863">Zinc-finger</keyword>
<evidence type="ECO:0000313" key="8">
    <source>
        <dbReference type="Proteomes" id="UP000007062"/>
    </source>
</evidence>
<dbReference type="SMART" id="SM00355">
    <property type="entry name" value="ZnF_C2H2"/>
    <property type="match status" value="9"/>
</dbReference>
<dbReference type="InterPro" id="IPR050331">
    <property type="entry name" value="Zinc_finger"/>
</dbReference>
<dbReference type="FunFam" id="3.30.160.60:FF:000100">
    <property type="entry name" value="Zinc finger 45-like"/>
    <property type="match status" value="2"/>
</dbReference>
<dbReference type="Gene3D" id="3.30.160.60">
    <property type="entry name" value="Classic Zinc Finger"/>
    <property type="match status" value="5"/>
</dbReference>
<organism evidence="7 8">
    <name type="scientific">Anopheles gambiae</name>
    <name type="common">African malaria mosquito</name>
    <dbReference type="NCBI Taxonomy" id="7165"/>
    <lineage>
        <taxon>Eukaryota</taxon>
        <taxon>Metazoa</taxon>
        <taxon>Ecdysozoa</taxon>
        <taxon>Arthropoda</taxon>
        <taxon>Hexapoda</taxon>
        <taxon>Insecta</taxon>
        <taxon>Pterygota</taxon>
        <taxon>Neoptera</taxon>
        <taxon>Endopterygota</taxon>
        <taxon>Diptera</taxon>
        <taxon>Nematocera</taxon>
        <taxon>Culicoidea</taxon>
        <taxon>Culicidae</taxon>
        <taxon>Anophelinae</taxon>
        <taxon>Anopheles</taxon>
    </lineage>
</organism>
<proteinExistence type="predicted"/>
<dbReference type="ExpressionAtlas" id="A0A1S4HDT3">
    <property type="expression patterns" value="differential"/>
</dbReference>
<dbReference type="GO" id="GO:0010468">
    <property type="term" value="P:regulation of gene expression"/>
    <property type="evidence" value="ECO:0000318"/>
    <property type="project" value="GO_Central"/>
</dbReference>
<dbReference type="SMART" id="SM00980">
    <property type="entry name" value="THAP"/>
    <property type="match status" value="1"/>
</dbReference>
<sequence length="754" mass="85551">MKCFVSGCDTDDNVVSYTSVFYVNCPTDPTIQQQWFTLLEVTDPDAMRALVDGRSKVCSCHFTEDCFGHHPVYGYRYLLATALPTVFPPRKEIEQPKPDSAELEKDPALDYFLVYLDDPPGPAFIDQVALAGVTSGLDVIGNNTPLEVKPEQEQAAIQEDDAELQEESNDVVTIEDEDGEDDDAIEQIGIEYANGKYYFLKLDDEPAPVGDVLVSAEEPNGNELEFRNSENATSTDADQEKSLHDLNENLQQLDKFVSQQDVGEADEYDEYEMDVSDQETEQFAGKQVHLETVEERSDTDVIEVKDDTEVDVVKEEYEVTSSKDTDSDSETGGDDNDYDCDALSEADYGPIEALEEVSVCGDKVRVRDENEGLNRFFCEYCGRGFRFKSLKDRHTLVHTKMKKFCCEVCGRGFTQKINLTIHLRTHTGESGNKKFTCQICGKKCIRMSELEAHMTAHLRKFPHVCPLCQERYSDATGLYDHFQVEHRSEMTLRELIDLLSENENAIVISDKEAPSNIRRDDGSYECPVCSKTYRMEANLERHKRKMHVKIYNCPHCPRKFLYKSLLHKHLPSHTLEKPYQCPHCALSYTQRVNLRVHMERKHAQQLKQPKKEPKAASEPSFVVATLNADGDVVESIETAQSPAPPPPRITGPRTHDCEECGKKFPRRASLLQHAAAHKKVHNPTTFDCEVCGISLAARVALEKHRWRVHGEQKNNMNVISNLDLRNVTILPTADNRYLELDVPDTISEDYEHED</sequence>
<evidence type="ECO:0000256" key="1">
    <source>
        <dbReference type="ARBA" id="ARBA00022723"/>
    </source>
</evidence>
<dbReference type="PANTHER" id="PTHR16515:SF55">
    <property type="entry name" value="C2H2-TYPE DOMAIN-CONTAINING PROTEIN"/>
    <property type="match status" value="1"/>
</dbReference>
<protein>
    <submittedName>
        <fullName evidence="7">Uncharacterized protein</fullName>
    </submittedName>
</protein>
<dbReference type="InterPro" id="IPR036236">
    <property type="entry name" value="Znf_C2H2_sf"/>
</dbReference>
<evidence type="ECO:0000256" key="4">
    <source>
        <dbReference type="ARBA" id="ARBA00022833"/>
    </source>
</evidence>
<accession>A0A1S4HDT3</accession>
<dbReference type="EnsemblMetazoa" id="AGAP028608-RA">
    <property type="protein sequence ID" value="AGAP028608-PA"/>
    <property type="gene ID" value="AGAP028608"/>
</dbReference>
<dbReference type="GO" id="GO:0005634">
    <property type="term" value="C:nucleus"/>
    <property type="evidence" value="ECO:0000318"/>
    <property type="project" value="GO_Central"/>
</dbReference>
<feature type="region of interest" description="Disordered" evidence="6">
    <location>
        <begin position="220"/>
        <end position="240"/>
    </location>
</feature>
<dbReference type="Proteomes" id="UP000007062">
    <property type="component" value="Chromosome 2L"/>
</dbReference>
<reference evidence="7" key="3">
    <citation type="submission" date="2020-05" db="UniProtKB">
        <authorList>
            <consortium name="EnsemblMetazoa"/>
        </authorList>
    </citation>
    <scope>IDENTIFICATION</scope>
    <source>
        <strain evidence="7">PEST</strain>
    </source>
</reference>
<dbReference type="PROSITE" id="PS00028">
    <property type="entry name" value="ZINC_FINGER_C2H2_1"/>
    <property type="match status" value="9"/>
</dbReference>
<dbReference type="PROSITE" id="PS50950">
    <property type="entry name" value="ZF_THAP"/>
    <property type="match status" value="1"/>
</dbReference>
<dbReference type="Pfam" id="PF05485">
    <property type="entry name" value="THAP"/>
    <property type="match status" value="1"/>
</dbReference>
<dbReference type="InParanoid" id="A0A1S4HDT3"/>
<evidence type="ECO:0000256" key="6">
    <source>
        <dbReference type="SAM" id="MobiDB-lite"/>
    </source>
</evidence>
<keyword evidence="1" id="KW-0479">Metal-binding</keyword>
<reference evidence="7 8" key="1">
    <citation type="journal article" date="2002" name="Science">
        <title>The genome sequence of the malaria mosquito Anopheles gambiae.</title>
        <authorList>
            <person name="Holt R.A."/>
            <person name="Subramanian G.M."/>
            <person name="Halpern A."/>
            <person name="Sutton G.G."/>
            <person name="Charlab R."/>
            <person name="Nusskern D.R."/>
            <person name="Wincker P."/>
            <person name="Clark A.G."/>
            <person name="Ribeiro J.M."/>
            <person name="Wides R."/>
            <person name="Salzberg S.L."/>
            <person name="Loftus B."/>
            <person name="Yandell M."/>
            <person name="Majoros W.H."/>
            <person name="Rusch D.B."/>
            <person name="Lai Z."/>
            <person name="Kraft C.L."/>
            <person name="Abril J.F."/>
            <person name="Anthouard V."/>
            <person name="Arensburger P."/>
            <person name="Atkinson P.W."/>
            <person name="Baden H."/>
            <person name="de Berardinis V."/>
            <person name="Baldwin D."/>
            <person name="Benes V."/>
            <person name="Biedler J."/>
            <person name="Blass C."/>
            <person name="Bolanos R."/>
            <person name="Boscus D."/>
            <person name="Barnstead M."/>
            <person name="Cai S."/>
            <person name="Center A."/>
            <person name="Chaturverdi K."/>
            <person name="Christophides G.K."/>
            <person name="Chrystal M.A."/>
            <person name="Clamp M."/>
            <person name="Cravchik A."/>
            <person name="Curwen V."/>
            <person name="Dana A."/>
            <person name="Delcher A."/>
            <person name="Dew I."/>
            <person name="Evans C.A."/>
            <person name="Flanigan M."/>
            <person name="Grundschober-Freimoser A."/>
            <person name="Friedli L."/>
            <person name="Gu Z."/>
            <person name="Guan P."/>
            <person name="Guigo R."/>
            <person name="Hillenmeyer M.E."/>
            <person name="Hladun S.L."/>
            <person name="Hogan J.R."/>
            <person name="Hong Y.S."/>
            <person name="Hoover J."/>
            <person name="Jaillon O."/>
            <person name="Ke Z."/>
            <person name="Kodira C."/>
            <person name="Kokoza E."/>
            <person name="Koutsos A."/>
            <person name="Letunic I."/>
            <person name="Levitsky A."/>
            <person name="Liang Y."/>
            <person name="Lin J.J."/>
            <person name="Lobo N.F."/>
            <person name="Lopez J.R."/>
            <person name="Malek J.A."/>
            <person name="McIntosh T.C."/>
            <person name="Meister S."/>
            <person name="Miller J."/>
            <person name="Mobarry C."/>
            <person name="Mongin E."/>
            <person name="Murphy S.D."/>
            <person name="O'Brochta D.A."/>
            <person name="Pfannkoch C."/>
            <person name="Qi R."/>
            <person name="Regier M.A."/>
            <person name="Remington K."/>
            <person name="Shao H."/>
            <person name="Sharakhova M.V."/>
            <person name="Sitter C.D."/>
            <person name="Shetty J."/>
            <person name="Smith T.J."/>
            <person name="Strong R."/>
            <person name="Sun J."/>
            <person name="Thomasova D."/>
            <person name="Ton L.Q."/>
            <person name="Topalis P."/>
            <person name="Tu Z."/>
            <person name="Unger M.F."/>
            <person name="Walenz B."/>
            <person name="Wang A."/>
            <person name="Wang J."/>
            <person name="Wang M."/>
            <person name="Wang X."/>
            <person name="Woodford K.J."/>
            <person name="Wortman J.R."/>
            <person name="Wu M."/>
            <person name="Yao A."/>
            <person name="Zdobnov E.M."/>
            <person name="Zhang H."/>
            <person name="Zhao Q."/>
            <person name="Zhao S."/>
            <person name="Zhu S.C."/>
            <person name="Zhimulev I."/>
            <person name="Coluzzi M."/>
            <person name="della Torre A."/>
            <person name="Roth C.W."/>
            <person name="Louis C."/>
            <person name="Kalush F."/>
            <person name="Mural R.J."/>
            <person name="Myers E.W."/>
            <person name="Adams M.D."/>
            <person name="Smith H.O."/>
            <person name="Broder S."/>
            <person name="Gardner M.J."/>
            <person name="Fraser C.M."/>
            <person name="Birney E."/>
            <person name="Bork P."/>
            <person name="Brey P.T."/>
            <person name="Venter J.C."/>
            <person name="Weissenbach J."/>
            <person name="Kafatos F.C."/>
            <person name="Collins F.H."/>
            <person name="Hoffman S.L."/>
        </authorList>
    </citation>
    <scope>NUCLEOTIDE SEQUENCE [LARGE SCALE GENOMIC DNA]</scope>
    <source>
        <strain evidence="7 8">PEST</strain>
    </source>
</reference>
<dbReference type="PROSITE" id="PS50157">
    <property type="entry name" value="ZINC_FINGER_C2H2_2"/>
    <property type="match status" value="8"/>
</dbReference>
<feature type="region of interest" description="Disordered" evidence="6">
    <location>
        <begin position="317"/>
        <end position="339"/>
    </location>
</feature>
<dbReference type="EMBL" id="AAAB01008960">
    <property type="status" value="NOT_ANNOTATED_CDS"/>
    <property type="molecule type" value="Genomic_DNA"/>
</dbReference>
<dbReference type="SUPFAM" id="SSF57667">
    <property type="entry name" value="beta-beta-alpha zinc fingers"/>
    <property type="match status" value="5"/>
</dbReference>
<dbReference type="VEuPathDB" id="VectorBase:AGAMI1_000147"/>
<dbReference type="PANTHER" id="PTHR16515">
    <property type="entry name" value="PR DOMAIN ZINC FINGER PROTEIN"/>
    <property type="match status" value="1"/>
</dbReference>